<proteinExistence type="predicted"/>
<evidence type="ECO:0000313" key="2">
    <source>
        <dbReference type="EMBL" id="RSZ60513.1"/>
    </source>
</evidence>
<feature type="domain" description="ImpA N-terminal" evidence="1">
    <location>
        <begin position="21"/>
        <end position="144"/>
    </location>
</feature>
<comment type="caution">
    <text evidence="2">The sequence shown here is derived from an EMBL/GenBank/DDBJ whole genome shotgun (WGS) entry which is preliminary data.</text>
</comment>
<sequence length="371" mass="40491">MNAIPDFLASAADQQVLDALLAPLADEAPCGPVARHDPVFTDIRLLREEDDPSLPMGQWERPLKRADWSRIEALCTTTLGTRSKDLQIAVWLLEAWTRQHGYVGLFHGVRLLDTLVRSYWPALHPLIEDDGDCDARLAPLEWLNASLSATLRVHAALLVQDGDTRAPVTLADWERMTAQDMAAPEDAGKAGKQNGDAAPPARADVIADARRMPAAVAVTDAAVFHSLDYLHALVAFLDERLGPQAPRLATLRGVLEAAQRVLLQFQPEQEDGPMEYEQAVAQASVPAPQAAAPASTPAPVAGANWRNRAEAYATLEALADYLSVLEPHSPTPFLLRRALNWGRMPLPEVIAEILREEGDLNRLVNVLGIKL</sequence>
<dbReference type="AlphaFoldDB" id="A0A430HSI4"/>
<dbReference type="InterPro" id="IPR010657">
    <property type="entry name" value="ImpA_N"/>
</dbReference>
<dbReference type="EMBL" id="RXLQ01000002">
    <property type="protein sequence ID" value="RSZ60513.1"/>
    <property type="molecule type" value="Genomic_DNA"/>
</dbReference>
<dbReference type="RefSeq" id="WP_126072922.1">
    <property type="nucleotide sequence ID" value="NZ_CP051166.1"/>
</dbReference>
<gene>
    <name evidence="2" type="primary">tssA</name>
    <name evidence="2" type="ORF">EJB06_05220</name>
</gene>
<organism evidence="2 3">
    <name type="scientific">Massilia atriviolacea</name>
    <dbReference type="NCBI Taxonomy" id="2495579"/>
    <lineage>
        <taxon>Bacteria</taxon>
        <taxon>Pseudomonadati</taxon>
        <taxon>Pseudomonadota</taxon>
        <taxon>Betaproteobacteria</taxon>
        <taxon>Burkholderiales</taxon>
        <taxon>Oxalobacteraceae</taxon>
        <taxon>Telluria group</taxon>
        <taxon>Massilia</taxon>
    </lineage>
</organism>
<keyword evidence="3" id="KW-1185">Reference proteome</keyword>
<dbReference type="Proteomes" id="UP000278085">
    <property type="component" value="Unassembled WGS sequence"/>
</dbReference>
<dbReference type="PANTHER" id="PTHR37951:SF1">
    <property type="entry name" value="TYPE VI SECRETION SYSTEM COMPONENT TSSA1"/>
    <property type="match status" value="1"/>
</dbReference>
<evidence type="ECO:0000313" key="3">
    <source>
        <dbReference type="Proteomes" id="UP000278085"/>
    </source>
</evidence>
<reference evidence="2 3" key="1">
    <citation type="submission" date="2018-12" db="EMBL/GenBank/DDBJ databases">
        <authorList>
            <person name="Yang E."/>
        </authorList>
    </citation>
    <scope>NUCLEOTIDE SEQUENCE [LARGE SCALE GENOMIC DNA]</scope>
    <source>
        <strain evidence="2 3">SOD</strain>
    </source>
</reference>
<dbReference type="PANTHER" id="PTHR37951">
    <property type="entry name" value="CYTOPLASMIC PROTEIN-RELATED"/>
    <property type="match status" value="1"/>
</dbReference>
<evidence type="ECO:0000259" key="1">
    <source>
        <dbReference type="Pfam" id="PF06812"/>
    </source>
</evidence>
<dbReference type="Pfam" id="PF06812">
    <property type="entry name" value="ImpA_N"/>
    <property type="match status" value="1"/>
</dbReference>
<protein>
    <submittedName>
        <fullName evidence="2">Type VI secretion system protein TssA</fullName>
    </submittedName>
</protein>
<dbReference type="OrthoDB" id="9771118at2"/>
<dbReference type="NCBIfam" id="TIGR03363">
    <property type="entry name" value="VI_chp_8"/>
    <property type="match status" value="1"/>
</dbReference>
<accession>A0A430HSI4</accession>
<dbReference type="InterPro" id="IPR017740">
    <property type="entry name" value="TssA-like"/>
</dbReference>
<name>A0A430HSI4_9BURK</name>